<evidence type="ECO:0000313" key="2">
    <source>
        <dbReference type="Proteomes" id="UP000196239"/>
    </source>
</evidence>
<proteinExistence type="predicted"/>
<protein>
    <submittedName>
        <fullName evidence="1">Uncharacterized protein</fullName>
    </submittedName>
</protein>
<gene>
    <name evidence="1" type="ORF">NDEV_1884</name>
</gene>
<dbReference type="Proteomes" id="UP000196239">
    <property type="component" value="Chromosome 1"/>
</dbReference>
<evidence type="ECO:0000313" key="1">
    <source>
        <dbReference type="EMBL" id="CUR52646.1"/>
    </source>
</evidence>
<name>A0A128A5L3_9ARCH</name>
<dbReference type="EMBL" id="LN890280">
    <property type="protein sequence ID" value="CUR52646.1"/>
    <property type="molecule type" value="Genomic_DNA"/>
</dbReference>
<dbReference type="KEGG" id="ndv:NDEV_1884"/>
<accession>A0A128A5L3</accession>
<sequence length="62" mass="7290">MKDRSMYTSEFIEMLLDLYEKRPNRFLVVATLPVFQKDSTNNLSTTKYNLNYCHAKDMGPLP</sequence>
<reference evidence="2" key="1">
    <citation type="submission" date="2015-10" db="EMBL/GenBank/DDBJ databases">
        <authorList>
            <person name="Lehtovirta-Morley L.E."/>
            <person name="Vieille C."/>
        </authorList>
    </citation>
    <scope>NUCLEOTIDE SEQUENCE [LARGE SCALE GENOMIC DNA]</scope>
</reference>
<dbReference type="AlphaFoldDB" id="A0A128A5L3"/>
<keyword evidence="2" id="KW-1185">Reference proteome</keyword>
<organism evidence="1 2">
    <name type="scientific">Nitrosotalea devaniterrae</name>
    <dbReference type="NCBI Taxonomy" id="1078905"/>
    <lineage>
        <taxon>Archaea</taxon>
        <taxon>Nitrososphaerota</taxon>
        <taxon>Nitrososphaeria</taxon>
        <taxon>Nitrosotaleales</taxon>
        <taxon>Nitrosotaleaceae</taxon>
        <taxon>Nitrosotalea</taxon>
    </lineage>
</organism>